<keyword evidence="7" id="KW-0418">Kinase</keyword>
<keyword evidence="5" id="KW-0808">Transferase</keyword>
<proteinExistence type="predicted"/>
<keyword evidence="9" id="KW-0472">Membrane</keyword>
<dbReference type="InterPro" id="IPR011495">
    <property type="entry name" value="Sig_transdc_His_kin_sub2_dim/P"/>
</dbReference>
<dbReference type="InterPro" id="IPR003594">
    <property type="entry name" value="HATPase_dom"/>
</dbReference>
<evidence type="ECO:0000256" key="5">
    <source>
        <dbReference type="ARBA" id="ARBA00022679"/>
    </source>
</evidence>
<keyword evidence="12" id="KW-1185">Reference proteome</keyword>
<dbReference type="Pfam" id="PF07568">
    <property type="entry name" value="HisKA_2"/>
    <property type="match status" value="1"/>
</dbReference>
<keyword evidence="4" id="KW-0597">Phosphoprotein</keyword>
<dbReference type="OrthoDB" id="5342753at2"/>
<dbReference type="EMBL" id="NXIF01000026">
    <property type="protein sequence ID" value="PKI80891.1"/>
    <property type="molecule type" value="Genomic_DNA"/>
</dbReference>
<name>A0A2N1J2W6_9BACT</name>
<evidence type="ECO:0000256" key="3">
    <source>
        <dbReference type="ARBA" id="ARBA00012438"/>
    </source>
</evidence>
<feature type="transmembrane region" description="Helical" evidence="9">
    <location>
        <begin position="12"/>
        <end position="31"/>
    </location>
</feature>
<dbReference type="SMART" id="SM00304">
    <property type="entry name" value="HAMP"/>
    <property type="match status" value="1"/>
</dbReference>
<comment type="caution">
    <text evidence="11">The sequence shown here is derived from an EMBL/GenBank/DDBJ whole genome shotgun (WGS) entry which is preliminary data.</text>
</comment>
<evidence type="ECO:0000256" key="9">
    <source>
        <dbReference type="SAM" id="Phobius"/>
    </source>
</evidence>
<dbReference type="PANTHER" id="PTHR41523">
    <property type="entry name" value="TWO-COMPONENT SYSTEM SENSOR PROTEIN"/>
    <property type="match status" value="1"/>
</dbReference>
<dbReference type="GO" id="GO:0005524">
    <property type="term" value="F:ATP binding"/>
    <property type="evidence" value="ECO:0007669"/>
    <property type="project" value="UniProtKB-KW"/>
</dbReference>
<sequence length="607" mass="70890">MIKINSLNSKIFLSFFILGIFLLSLFFLQVIPQMNKEEKEHTIKQIENMIYLTNQQIKLVMRSKKNNGEIRKEELKSIIEHEAIRITNRLNLDNSISKIKDKSYQFSSKKITCNTSILNSNKHTLFQLKDESFKEFKDELKDSTFLRRDIKDKYICSTGIRKLYYTKKIKKHNKFLVISCDIDNFSTKGEEFELKLKKEIQKSFSLLDSFHKGKAYLMWLNPNIKDDKPLYSKEDRYLNEKYCLSKISNFTFPKTGDLTPKEIIQAIDKEPINHLLNGKKSLTWVKSINLNKDEYFLYLVTIYEKDFLKHVGLAYMSIIPAAIISFFIAIVVALIIFNRLFKSINILKNVAFKVNKGEKNIRSNIKGKDDIAVLAKAFDNMLNSLEENISLLDKKVEIKTKLLSDSLKEKETLLKEIHHRVKNNLAITIDLIKLEKSKIKDKKTKDTLTNIQEKIFVMELLHRKLYESKDLNLIPLRNFIEEICQDLTASYFVEEKISINTDIEQIHMNIDYALPLGLIITELITNSFKYAFKDKGEIFVSLKKSDKRYILKVKDNGKGLDKNIDVNNTKTLGFQIISNIAKGQLSSKLEYFYEKGATFQIIFEIKR</sequence>
<dbReference type="SMART" id="SM00387">
    <property type="entry name" value="HATPase_c"/>
    <property type="match status" value="1"/>
</dbReference>
<dbReference type="SUPFAM" id="SSF158472">
    <property type="entry name" value="HAMP domain-like"/>
    <property type="match status" value="1"/>
</dbReference>
<dbReference type="Gene3D" id="3.30.565.10">
    <property type="entry name" value="Histidine kinase-like ATPase, C-terminal domain"/>
    <property type="match status" value="1"/>
</dbReference>
<dbReference type="AlphaFoldDB" id="A0A2N1J2W6"/>
<evidence type="ECO:0000313" key="12">
    <source>
        <dbReference type="Proteomes" id="UP000233248"/>
    </source>
</evidence>
<evidence type="ECO:0000313" key="11">
    <source>
        <dbReference type="EMBL" id="PKI80891.1"/>
    </source>
</evidence>
<keyword evidence="9" id="KW-0812">Transmembrane</keyword>
<dbReference type="Proteomes" id="UP000233248">
    <property type="component" value="Unassembled WGS sequence"/>
</dbReference>
<dbReference type="InterPro" id="IPR036890">
    <property type="entry name" value="HATPase_C_sf"/>
</dbReference>
<dbReference type="SUPFAM" id="SSF55874">
    <property type="entry name" value="ATPase domain of HSP90 chaperone/DNA topoisomerase II/histidine kinase"/>
    <property type="match status" value="1"/>
</dbReference>
<evidence type="ECO:0000256" key="2">
    <source>
        <dbReference type="ARBA" id="ARBA00004370"/>
    </source>
</evidence>
<gene>
    <name evidence="11" type="ORF">CP960_06545</name>
</gene>
<keyword evidence="9" id="KW-1133">Transmembrane helix</keyword>
<feature type="domain" description="HAMP" evidence="10">
    <location>
        <begin position="338"/>
        <end position="390"/>
    </location>
</feature>
<dbReference type="EC" id="2.7.13.3" evidence="3"/>
<dbReference type="KEGG" id="ahs:AHALO_2337"/>
<accession>A0A2N1J2W6</accession>
<keyword evidence="6" id="KW-0547">Nucleotide-binding</keyword>
<comment type="subcellular location">
    <subcellularLocation>
        <location evidence="2">Membrane</location>
    </subcellularLocation>
</comment>
<protein>
    <recommendedName>
        <fullName evidence="3">histidine kinase</fullName>
        <ecNumber evidence="3">2.7.13.3</ecNumber>
    </recommendedName>
</protein>
<evidence type="ECO:0000256" key="6">
    <source>
        <dbReference type="ARBA" id="ARBA00022741"/>
    </source>
</evidence>
<evidence type="ECO:0000256" key="4">
    <source>
        <dbReference type="ARBA" id="ARBA00022553"/>
    </source>
</evidence>
<dbReference type="PROSITE" id="PS50885">
    <property type="entry name" value="HAMP"/>
    <property type="match status" value="1"/>
</dbReference>
<dbReference type="GO" id="GO:0004673">
    <property type="term" value="F:protein histidine kinase activity"/>
    <property type="evidence" value="ECO:0007669"/>
    <property type="project" value="UniProtKB-EC"/>
</dbReference>
<keyword evidence="8" id="KW-0067">ATP-binding</keyword>
<evidence type="ECO:0000256" key="1">
    <source>
        <dbReference type="ARBA" id="ARBA00000085"/>
    </source>
</evidence>
<dbReference type="CDD" id="cd06225">
    <property type="entry name" value="HAMP"/>
    <property type="match status" value="1"/>
</dbReference>
<reference evidence="11 12" key="1">
    <citation type="submission" date="2017-09" db="EMBL/GenBank/DDBJ databases">
        <title>Genomics of the genus Arcobacter.</title>
        <authorList>
            <person name="Perez-Cataluna A."/>
            <person name="Figueras M.J."/>
            <person name="Salas-Masso N."/>
        </authorList>
    </citation>
    <scope>NUCLEOTIDE SEQUENCE [LARGE SCALE GENOMIC DNA]</scope>
    <source>
        <strain evidence="11 12">DSM 18005</strain>
    </source>
</reference>
<dbReference type="GO" id="GO:0016020">
    <property type="term" value="C:membrane"/>
    <property type="evidence" value="ECO:0007669"/>
    <property type="project" value="UniProtKB-SubCell"/>
</dbReference>
<dbReference type="Gene3D" id="6.10.340.10">
    <property type="match status" value="1"/>
</dbReference>
<feature type="transmembrane region" description="Helical" evidence="9">
    <location>
        <begin position="313"/>
        <end position="337"/>
    </location>
</feature>
<dbReference type="InterPro" id="IPR003660">
    <property type="entry name" value="HAMP_dom"/>
</dbReference>
<evidence type="ECO:0000259" key="10">
    <source>
        <dbReference type="PROSITE" id="PS50885"/>
    </source>
</evidence>
<evidence type="ECO:0000256" key="7">
    <source>
        <dbReference type="ARBA" id="ARBA00022777"/>
    </source>
</evidence>
<dbReference type="Pfam" id="PF02518">
    <property type="entry name" value="HATPase_c"/>
    <property type="match status" value="1"/>
</dbReference>
<dbReference type="RefSeq" id="WP_101184615.1">
    <property type="nucleotide sequence ID" value="NZ_CP031218.1"/>
</dbReference>
<organism evidence="11 12">
    <name type="scientific">Malaciobacter halophilus</name>
    <dbReference type="NCBI Taxonomy" id="197482"/>
    <lineage>
        <taxon>Bacteria</taxon>
        <taxon>Pseudomonadati</taxon>
        <taxon>Campylobacterota</taxon>
        <taxon>Epsilonproteobacteria</taxon>
        <taxon>Campylobacterales</taxon>
        <taxon>Arcobacteraceae</taxon>
        <taxon>Malaciobacter</taxon>
    </lineage>
</organism>
<comment type="catalytic activity">
    <reaction evidence="1">
        <text>ATP + protein L-histidine = ADP + protein N-phospho-L-histidine.</text>
        <dbReference type="EC" id="2.7.13.3"/>
    </reaction>
</comment>
<dbReference type="GO" id="GO:0007165">
    <property type="term" value="P:signal transduction"/>
    <property type="evidence" value="ECO:0007669"/>
    <property type="project" value="InterPro"/>
</dbReference>
<dbReference type="PANTHER" id="PTHR41523:SF8">
    <property type="entry name" value="ETHYLENE RESPONSE SENSOR PROTEIN"/>
    <property type="match status" value="1"/>
</dbReference>
<evidence type="ECO:0000256" key="8">
    <source>
        <dbReference type="ARBA" id="ARBA00022840"/>
    </source>
</evidence>